<name>A0A7W7HXW1_9ACTN</name>
<dbReference type="EMBL" id="JACHNH010000001">
    <property type="protein sequence ID" value="MBB4762716.1"/>
    <property type="molecule type" value="Genomic_DNA"/>
</dbReference>
<comment type="caution">
    <text evidence="1">The sequence shown here is derived from an EMBL/GenBank/DDBJ whole genome shotgun (WGS) entry which is preliminary data.</text>
</comment>
<reference evidence="1 2" key="1">
    <citation type="submission" date="2020-08" db="EMBL/GenBank/DDBJ databases">
        <title>Sequencing the genomes of 1000 actinobacteria strains.</title>
        <authorList>
            <person name="Klenk H.-P."/>
        </authorList>
    </citation>
    <scope>NUCLEOTIDE SEQUENCE [LARGE SCALE GENOMIC DNA]</scope>
    <source>
        <strain evidence="1 2">DSM 43149</strain>
    </source>
</reference>
<protein>
    <submittedName>
        <fullName evidence="1">Uncharacterized protein</fullName>
    </submittedName>
</protein>
<dbReference type="RefSeq" id="WP_184994010.1">
    <property type="nucleotide sequence ID" value="NZ_JACHNH010000001.1"/>
</dbReference>
<dbReference type="Proteomes" id="UP000578112">
    <property type="component" value="Unassembled WGS sequence"/>
</dbReference>
<gene>
    <name evidence="1" type="ORF">BJ971_003272</name>
</gene>
<dbReference type="AlphaFoldDB" id="A0A7W7HXW1"/>
<organism evidence="1 2">
    <name type="scientific">Actinoplanes digitatis</name>
    <dbReference type="NCBI Taxonomy" id="1868"/>
    <lineage>
        <taxon>Bacteria</taxon>
        <taxon>Bacillati</taxon>
        <taxon>Actinomycetota</taxon>
        <taxon>Actinomycetes</taxon>
        <taxon>Micromonosporales</taxon>
        <taxon>Micromonosporaceae</taxon>
        <taxon>Actinoplanes</taxon>
    </lineage>
</organism>
<keyword evidence="2" id="KW-1185">Reference proteome</keyword>
<evidence type="ECO:0000313" key="1">
    <source>
        <dbReference type="EMBL" id="MBB4762716.1"/>
    </source>
</evidence>
<evidence type="ECO:0000313" key="2">
    <source>
        <dbReference type="Proteomes" id="UP000578112"/>
    </source>
</evidence>
<accession>A0A7W7HXW1</accession>
<sequence length="131" mass="14330">MKIAIVVVIRLLVCRESGSVEPGVVAVQQGAADTPILRIGARRAKRQAVARVGRVARIERRGKLTRAVVRRPGHSLRPPPWAGRRQEHPSRIDGCRGAGGTVRADNDVVTDRRFRCGVRHRDPLSGCGLAY</sequence>
<proteinExistence type="predicted"/>